<evidence type="ECO:0000313" key="4">
    <source>
        <dbReference type="Proteomes" id="UP000648801"/>
    </source>
</evidence>
<name>A0A916W844_9BACT</name>
<comment type="caution">
    <text evidence="3">The sequence shown here is derived from an EMBL/GenBank/DDBJ whole genome shotgun (WGS) entry which is preliminary data.</text>
</comment>
<sequence length="85" mass="9672">MSNWAVAEAKARFSEMVEQAQRKGPQQITKNGRPVAVVISIDEWKAEYGTERPKSSLAEFFRNSPLRGSGIKIDRVRLNPRPIKF</sequence>
<evidence type="ECO:0000313" key="3">
    <source>
        <dbReference type="EMBL" id="GGA74339.1"/>
    </source>
</evidence>
<gene>
    <name evidence="3" type="ORF">GCM10011507_27170</name>
</gene>
<protein>
    <recommendedName>
        <fullName evidence="2">Antitoxin</fullName>
    </recommendedName>
</protein>
<evidence type="ECO:0000256" key="1">
    <source>
        <dbReference type="ARBA" id="ARBA00009981"/>
    </source>
</evidence>
<evidence type="ECO:0000256" key="2">
    <source>
        <dbReference type="RuleBase" id="RU362080"/>
    </source>
</evidence>
<dbReference type="EMBL" id="BMJB01000002">
    <property type="protein sequence ID" value="GGA74339.1"/>
    <property type="molecule type" value="Genomic_DNA"/>
</dbReference>
<dbReference type="RefSeq" id="WP_188760071.1">
    <property type="nucleotide sequence ID" value="NZ_BMJB01000002.1"/>
</dbReference>
<dbReference type="NCBIfam" id="TIGR01552">
    <property type="entry name" value="phd_fam"/>
    <property type="match status" value="1"/>
</dbReference>
<dbReference type="Pfam" id="PF02604">
    <property type="entry name" value="PhdYeFM_antitox"/>
    <property type="match status" value="1"/>
</dbReference>
<dbReference type="InterPro" id="IPR036165">
    <property type="entry name" value="YefM-like_sf"/>
</dbReference>
<organism evidence="3 4">
    <name type="scientific">Edaphobacter acidisoli</name>
    <dbReference type="NCBI Taxonomy" id="2040573"/>
    <lineage>
        <taxon>Bacteria</taxon>
        <taxon>Pseudomonadati</taxon>
        <taxon>Acidobacteriota</taxon>
        <taxon>Terriglobia</taxon>
        <taxon>Terriglobales</taxon>
        <taxon>Acidobacteriaceae</taxon>
        <taxon>Edaphobacter</taxon>
    </lineage>
</organism>
<dbReference type="InterPro" id="IPR006442">
    <property type="entry name" value="Antitoxin_Phd/YefM"/>
</dbReference>
<dbReference type="Gene3D" id="3.40.1620.10">
    <property type="entry name" value="YefM-like domain"/>
    <property type="match status" value="1"/>
</dbReference>
<keyword evidence="4" id="KW-1185">Reference proteome</keyword>
<dbReference type="Proteomes" id="UP000648801">
    <property type="component" value="Unassembled WGS sequence"/>
</dbReference>
<reference evidence="3" key="1">
    <citation type="journal article" date="2014" name="Int. J. Syst. Evol. Microbiol.">
        <title>Complete genome sequence of Corynebacterium casei LMG S-19264T (=DSM 44701T), isolated from a smear-ripened cheese.</title>
        <authorList>
            <consortium name="US DOE Joint Genome Institute (JGI-PGF)"/>
            <person name="Walter F."/>
            <person name="Albersmeier A."/>
            <person name="Kalinowski J."/>
            <person name="Ruckert C."/>
        </authorList>
    </citation>
    <scope>NUCLEOTIDE SEQUENCE</scope>
    <source>
        <strain evidence="3">CGMCC 1.15447</strain>
    </source>
</reference>
<proteinExistence type="inferred from homology"/>
<reference evidence="3" key="2">
    <citation type="submission" date="2020-09" db="EMBL/GenBank/DDBJ databases">
        <authorList>
            <person name="Sun Q."/>
            <person name="Zhou Y."/>
        </authorList>
    </citation>
    <scope>NUCLEOTIDE SEQUENCE</scope>
    <source>
        <strain evidence="3">CGMCC 1.15447</strain>
    </source>
</reference>
<comment type="similarity">
    <text evidence="1 2">Belongs to the phD/YefM antitoxin family.</text>
</comment>
<dbReference type="AlphaFoldDB" id="A0A916W844"/>
<accession>A0A916W844</accession>
<comment type="function">
    <text evidence="2">Antitoxin component of a type II toxin-antitoxin (TA) system.</text>
</comment>
<dbReference type="SUPFAM" id="SSF143120">
    <property type="entry name" value="YefM-like"/>
    <property type="match status" value="1"/>
</dbReference>